<proteinExistence type="predicted"/>
<protein>
    <recommendedName>
        <fullName evidence="3">DUF2946 domain-containing protein</fullName>
    </recommendedName>
</protein>
<keyword evidence="2" id="KW-1185">Reference proteome</keyword>
<evidence type="ECO:0008006" key="3">
    <source>
        <dbReference type="Google" id="ProtNLM"/>
    </source>
</evidence>
<dbReference type="EMBL" id="JAEKFT010000002">
    <property type="protein sequence ID" value="MBT0959929.1"/>
    <property type="molecule type" value="Genomic_DNA"/>
</dbReference>
<comment type="caution">
    <text evidence="1">The sequence shown here is derived from an EMBL/GenBank/DDBJ whole genome shotgun (WGS) entry which is preliminary data.</text>
</comment>
<sequence length="112" mass="11831">MRRIRRLSPAFAALLALCLCLALFEGRVHPLSHLAVHAASTGIGDAVEDGPQHAEDLLCLDCVAAAATADVLSTPAAGLPVAAGGGTLAGRLWRNAARRTRERQRNRSPPRF</sequence>
<evidence type="ECO:0000313" key="1">
    <source>
        <dbReference type="EMBL" id="MBT0959929.1"/>
    </source>
</evidence>
<name>A0A944DJE5_DENI1</name>
<evidence type="ECO:0000313" key="2">
    <source>
        <dbReference type="Proteomes" id="UP000694660"/>
    </source>
</evidence>
<dbReference type="RefSeq" id="WP_214359692.1">
    <property type="nucleotide sequence ID" value="NZ_JAEKFT010000002.1"/>
</dbReference>
<organism evidence="1 2">
    <name type="scientific">Denitromonas iodatirespirans</name>
    <dbReference type="NCBI Taxonomy" id="2795389"/>
    <lineage>
        <taxon>Bacteria</taxon>
        <taxon>Pseudomonadati</taxon>
        <taxon>Pseudomonadota</taxon>
        <taxon>Betaproteobacteria</taxon>
        <taxon>Rhodocyclales</taxon>
        <taxon>Zoogloeaceae</taxon>
        <taxon>Denitromonas</taxon>
    </lineage>
</organism>
<accession>A0A944DJE5</accession>
<reference evidence="2" key="1">
    <citation type="journal article" date="2022" name="ISME J.">
        <title>Genetic and phylogenetic analysis of dissimilatory iodate-reducing bacteria identifies potential niches across the world's oceans.</title>
        <authorList>
            <person name="Reyes-Umana V."/>
            <person name="Henning Z."/>
            <person name="Lee K."/>
            <person name="Barnum T.P."/>
            <person name="Coates J.D."/>
        </authorList>
    </citation>
    <scope>NUCLEOTIDE SEQUENCE [LARGE SCALE GENOMIC DNA]</scope>
    <source>
        <strain evidence="2">IR12</strain>
    </source>
</reference>
<dbReference type="AlphaFoldDB" id="A0A944DJE5"/>
<gene>
    <name evidence="1" type="ORF">I8J34_01975</name>
</gene>
<dbReference type="Proteomes" id="UP000694660">
    <property type="component" value="Unassembled WGS sequence"/>
</dbReference>